<dbReference type="Proteomes" id="UP000655225">
    <property type="component" value="Unassembled WGS sequence"/>
</dbReference>
<dbReference type="AlphaFoldDB" id="A0A835DQB7"/>
<organism evidence="2 3">
    <name type="scientific">Tetracentron sinense</name>
    <name type="common">Spur-leaf</name>
    <dbReference type="NCBI Taxonomy" id="13715"/>
    <lineage>
        <taxon>Eukaryota</taxon>
        <taxon>Viridiplantae</taxon>
        <taxon>Streptophyta</taxon>
        <taxon>Embryophyta</taxon>
        <taxon>Tracheophyta</taxon>
        <taxon>Spermatophyta</taxon>
        <taxon>Magnoliopsida</taxon>
        <taxon>Trochodendrales</taxon>
        <taxon>Trochodendraceae</taxon>
        <taxon>Tetracentron</taxon>
    </lineage>
</organism>
<evidence type="ECO:0000313" key="1">
    <source>
        <dbReference type="EMBL" id="KAF8408476.1"/>
    </source>
</evidence>
<dbReference type="OrthoDB" id="1106772at2759"/>
<name>A0A835DQB7_TETSI</name>
<gene>
    <name evidence="1" type="ORF">HHK36_007631</name>
    <name evidence="2" type="ORF">HHK36_007653</name>
</gene>
<sequence length="136" mass="14331">MATVTVIFVILFMAIFFANLHTLVSTNAHTTISASPAILPTLTPPDISSSPSTQLLPNSVALPNLVAFAPVPSSGEFVGKSSSSSVKLAKGTSISCIWPLFVILRIESQGQDLQCSQLRGSLLWAFGLQVATMQPS</sequence>
<evidence type="ECO:0000313" key="3">
    <source>
        <dbReference type="Proteomes" id="UP000655225"/>
    </source>
</evidence>
<accession>A0A835DQB7</accession>
<evidence type="ECO:0000313" key="2">
    <source>
        <dbReference type="EMBL" id="KAF8408497.1"/>
    </source>
</evidence>
<dbReference type="EMBL" id="JABCRI010000004">
    <property type="protein sequence ID" value="KAF8408476.1"/>
    <property type="molecule type" value="Genomic_DNA"/>
</dbReference>
<comment type="caution">
    <text evidence="2">The sequence shown here is derived from an EMBL/GenBank/DDBJ whole genome shotgun (WGS) entry which is preliminary data.</text>
</comment>
<proteinExistence type="predicted"/>
<reference evidence="2 3" key="1">
    <citation type="submission" date="2020-04" db="EMBL/GenBank/DDBJ databases">
        <title>Plant Genome Project.</title>
        <authorList>
            <person name="Zhang R.-G."/>
        </authorList>
    </citation>
    <scope>NUCLEOTIDE SEQUENCE [LARGE SCALE GENOMIC DNA]</scope>
    <source>
        <strain evidence="2">YNK0</strain>
        <tissue evidence="2">Leaf</tissue>
    </source>
</reference>
<protein>
    <submittedName>
        <fullName evidence="2">Uncharacterized protein</fullName>
    </submittedName>
</protein>
<keyword evidence="3" id="KW-1185">Reference proteome</keyword>
<dbReference type="EMBL" id="JABCRI010000004">
    <property type="protein sequence ID" value="KAF8408497.1"/>
    <property type="molecule type" value="Genomic_DNA"/>
</dbReference>